<evidence type="ECO:0000256" key="6">
    <source>
        <dbReference type="ARBA" id="ARBA00023242"/>
    </source>
</evidence>
<dbReference type="EMBL" id="LNIX01000005">
    <property type="protein sequence ID" value="OXA53749.1"/>
    <property type="molecule type" value="Genomic_DNA"/>
</dbReference>
<dbReference type="PROSITE" id="PS00028">
    <property type="entry name" value="ZINC_FINGER_C2H2_1"/>
    <property type="match status" value="7"/>
</dbReference>
<evidence type="ECO:0000313" key="11">
    <source>
        <dbReference type="Proteomes" id="UP000198287"/>
    </source>
</evidence>
<dbReference type="SUPFAM" id="SSF57667">
    <property type="entry name" value="beta-beta-alpha zinc fingers"/>
    <property type="match status" value="4"/>
</dbReference>
<keyword evidence="5" id="KW-0862">Zinc</keyword>
<feature type="domain" description="C2H2-type" evidence="9">
    <location>
        <begin position="239"/>
        <end position="267"/>
    </location>
</feature>
<dbReference type="Proteomes" id="UP000198287">
    <property type="component" value="Unassembled WGS sequence"/>
</dbReference>
<evidence type="ECO:0000313" key="10">
    <source>
        <dbReference type="EMBL" id="OXA53749.1"/>
    </source>
</evidence>
<keyword evidence="3" id="KW-0677">Repeat</keyword>
<dbReference type="Gene3D" id="3.30.160.60">
    <property type="entry name" value="Classic Zinc Finger"/>
    <property type="match status" value="6"/>
</dbReference>
<evidence type="ECO:0000256" key="4">
    <source>
        <dbReference type="ARBA" id="ARBA00022771"/>
    </source>
</evidence>
<feature type="domain" description="C2H2-type" evidence="9">
    <location>
        <begin position="332"/>
        <end position="359"/>
    </location>
</feature>
<comment type="subcellular location">
    <subcellularLocation>
        <location evidence="1">Nucleus</location>
    </subcellularLocation>
</comment>
<keyword evidence="6" id="KW-0539">Nucleus</keyword>
<evidence type="ECO:0000256" key="1">
    <source>
        <dbReference type="ARBA" id="ARBA00004123"/>
    </source>
</evidence>
<organism evidence="10 11">
    <name type="scientific">Folsomia candida</name>
    <name type="common">Springtail</name>
    <dbReference type="NCBI Taxonomy" id="158441"/>
    <lineage>
        <taxon>Eukaryota</taxon>
        <taxon>Metazoa</taxon>
        <taxon>Ecdysozoa</taxon>
        <taxon>Arthropoda</taxon>
        <taxon>Hexapoda</taxon>
        <taxon>Collembola</taxon>
        <taxon>Entomobryomorpha</taxon>
        <taxon>Isotomoidea</taxon>
        <taxon>Isotomidae</taxon>
        <taxon>Proisotominae</taxon>
        <taxon>Folsomia</taxon>
    </lineage>
</organism>
<comment type="caution">
    <text evidence="10">The sequence shown here is derived from an EMBL/GenBank/DDBJ whole genome shotgun (WGS) entry which is preliminary data.</text>
</comment>
<dbReference type="Pfam" id="PF00096">
    <property type="entry name" value="zf-C2H2"/>
    <property type="match status" value="5"/>
</dbReference>
<dbReference type="InterPro" id="IPR050888">
    <property type="entry name" value="ZnF_C2H2-type_TF"/>
</dbReference>
<proteinExistence type="predicted"/>
<name>A0A226E8F0_FOLCA</name>
<feature type="domain" description="C2H2-type" evidence="9">
    <location>
        <begin position="271"/>
        <end position="294"/>
    </location>
</feature>
<sequence>MHPKGGKRATFLCAKCPKQFSQRGSLNSHMVAVHDQARKFKCTLCDKAFKWLSNLRYHEQVHANPGAKKRRDRPTRQRIRRIGRRAGIIIDQDKFNPNPTGVTRLINVLNDILTLPFADFLSVFTSEVEDAIICDTSLIGHEDDAELCHSSQTPIPRKAPVWPCPLCDLKFGLKLSLHTHLSTVHDSAESIEGINSFGTFEDKDPVTDVKRLRCPDCDKMISFINFRSHLRLHTGEKPHLCQICGATFREKTSLTNHCKRRHTTEEERQEFICDQCPKSFRFQNDLLTHRKRMHPEGGERATFLCSRCPKQFAHRSSLNAHVLAVHEQARRFKCTQCDKAFKWNSDLRYHEQVHANPGAKKRRNRPLRIVPPT</sequence>
<evidence type="ECO:0000256" key="5">
    <source>
        <dbReference type="ARBA" id="ARBA00022833"/>
    </source>
</evidence>
<keyword evidence="2" id="KW-0479">Metal-binding</keyword>
<dbReference type="STRING" id="158441.A0A226E8F0"/>
<dbReference type="GO" id="GO:0005634">
    <property type="term" value="C:nucleus"/>
    <property type="evidence" value="ECO:0007669"/>
    <property type="project" value="UniProtKB-SubCell"/>
</dbReference>
<dbReference type="PROSITE" id="PS50157">
    <property type="entry name" value="ZINC_FINGER_C2H2_2"/>
    <property type="match status" value="6"/>
</dbReference>
<evidence type="ECO:0000256" key="3">
    <source>
        <dbReference type="ARBA" id="ARBA00022737"/>
    </source>
</evidence>
<dbReference type="SMART" id="SM00355">
    <property type="entry name" value="ZnF_C2H2"/>
    <property type="match status" value="8"/>
</dbReference>
<dbReference type="InterPro" id="IPR036236">
    <property type="entry name" value="Znf_C2H2_sf"/>
</dbReference>
<evidence type="ECO:0000259" key="9">
    <source>
        <dbReference type="PROSITE" id="PS50157"/>
    </source>
</evidence>
<dbReference type="AlphaFoldDB" id="A0A226E8F0"/>
<dbReference type="GO" id="GO:0008270">
    <property type="term" value="F:zinc ion binding"/>
    <property type="evidence" value="ECO:0007669"/>
    <property type="project" value="UniProtKB-KW"/>
</dbReference>
<dbReference type="InterPro" id="IPR013087">
    <property type="entry name" value="Znf_C2H2_type"/>
</dbReference>
<keyword evidence="4 7" id="KW-0863">Zinc-finger</keyword>
<reference evidence="10 11" key="1">
    <citation type="submission" date="2015-12" db="EMBL/GenBank/DDBJ databases">
        <title>The genome of Folsomia candida.</title>
        <authorList>
            <person name="Faddeeva A."/>
            <person name="Derks M.F."/>
            <person name="Anvar Y."/>
            <person name="Smit S."/>
            <person name="Van Straalen N."/>
            <person name="Roelofs D."/>
        </authorList>
    </citation>
    <scope>NUCLEOTIDE SEQUENCE [LARGE SCALE GENOMIC DNA]</scope>
    <source>
        <strain evidence="10 11">VU population</strain>
        <tissue evidence="10">Whole body</tissue>
    </source>
</reference>
<dbReference type="FunFam" id="3.30.160.60:FF:000100">
    <property type="entry name" value="Zinc finger 45-like"/>
    <property type="match status" value="1"/>
</dbReference>
<dbReference type="OrthoDB" id="6067523at2759"/>
<protein>
    <recommendedName>
        <fullName evidence="9">C2H2-type domain-containing protein</fullName>
    </recommendedName>
</protein>
<feature type="domain" description="C2H2-type" evidence="9">
    <location>
        <begin position="11"/>
        <end position="39"/>
    </location>
</feature>
<keyword evidence="11" id="KW-1185">Reference proteome</keyword>
<gene>
    <name evidence="10" type="ORF">Fcan01_10106</name>
</gene>
<feature type="domain" description="C2H2-type" evidence="9">
    <location>
        <begin position="40"/>
        <end position="67"/>
    </location>
</feature>
<dbReference type="OMA" id="EICCRIC"/>
<feature type="domain" description="C2H2-type" evidence="9">
    <location>
        <begin position="303"/>
        <end position="331"/>
    </location>
</feature>
<evidence type="ECO:0000256" key="7">
    <source>
        <dbReference type="PROSITE-ProRule" id="PRU00042"/>
    </source>
</evidence>
<dbReference type="PANTHER" id="PTHR24406">
    <property type="entry name" value="TRANSCRIPTIONAL REPRESSOR CTCFL-RELATED"/>
    <property type="match status" value="1"/>
</dbReference>
<evidence type="ECO:0000256" key="8">
    <source>
        <dbReference type="SAM" id="MobiDB-lite"/>
    </source>
</evidence>
<accession>A0A226E8F0</accession>
<evidence type="ECO:0000256" key="2">
    <source>
        <dbReference type="ARBA" id="ARBA00022723"/>
    </source>
</evidence>
<feature type="region of interest" description="Disordered" evidence="8">
    <location>
        <begin position="354"/>
        <end position="373"/>
    </location>
</feature>
<dbReference type="FunFam" id="3.30.160.60:FF:000671">
    <property type="entry name" value="Zinc finger protein 26"/>
    <property type="match status" value="1"/>
</dbReference>